<evidence type="ECO:0000313" key="24">
    <source>
        <dbReference type="Proteomes" id="UP000467379"/>
    </source>
</evidence>
<reference evidence="21" key="3">
    <citation type="submission" date="2020-02" db="EMBL/GenBank/DDBJ databases">
        <authorList>
            <person name="Matsumoto Y."/>
            <person name="Motooka D."/>
            <person name="Nakamura S."/>
        </authorList>
    </citation>
    <scope>NUCLEOTIDE SEQUENCE</scope>
    <source>
        <strain evidence="21">JCM 12687</strain>
    </source>
</reference>
<evidence type="ECO:0000313" key="21">
    <source>
        <dbReference type="EMBL" id="BBZ14508.1"/>
    </source>
</evidence>
<dbReference type="PANTHER" id="PTHR46382">
    <property type="entry name" value="PHOSPHATIDATE CYTIDYLYLTRANSFERASE"/>
    <property type="match status" value="1"/>
</dbReference>
<evidence type="ECO:0000256" key="4">
    <source>
        <dbReference type="ARBA" id="ARBA00005189"/>
    </source>
</evidence>
<dbReference type="EC" id="2.7.7.41" evidence="6 18"/>
<comment type="catalytic activity">
    <reaction evidence="1 18">
        <text>a 1,2-diacyl-sn-glycero-3-phosphate + CTP + H(+) = a CDP-1,2-diacyl-sn-glycerol + diphosphate</text>
        <dbReference type="Rhea" id="RHEA:16229"/>
        <dbReference type="ChEBI" id="CHEBI:15378"/>
        <dbReference type="ChEBI" id="CHEBI:33019"/>
        <dbReference type="ChEBI" id="CHEBI:37563"/>
        <dbReference type="ChEBI" id="CHEBI:58332"/>
        <dbReference type="ChEBI" id="CHEBI:58608"/>
        <dbReference type="EC" id="2.7.7.41"/>
    </reaction>
</comment>
<keyword evidence="15 20" id="KW-0472">Membrane</keyword>
<keyword evidence="17" id="KW-1208">Phospholipid metabolism</keyword>
<keyword evidence="12 18" id="KW-0548">Nucleotidyltransferase</keyword>
<evidence type="ECO:0000256" key="16">
    <source>
        <dbReference type="ARBA" id="ARBA00023209"/>
    </source>
</evidence>
<accession>A0A7I7WEX9</accession>
<evidence type="ECO:0000256" key="12">
    <source>
        <dbReference type="ARBA" id="ARBA00022695"/>
    </source>
</evidence>
<sequence>MSVADTDTGTGTPAEGSVQKSRAGRNLPVAITVGAVLGGAVIASLLFAPHAFVGILAVGVLLATLEVGRRLRGAGYVIPVIPLVLGGQATVWLTWPFGTRGALAGFGATVVICMVWRLLSRHGRRAAPIPDASPANYLRDVSATVFLAAWVPLFASFAALLVYPHDGPGRVFSLAVGVVASDVGGYAAGVLFGKHPMVPAISPKKSWEGLVGSLILGTAATTLSVTYLAGKPPWIGVLLGLTLVATATLGDLVESQVKRDLGIKDMGRSLPGHGGVMDRFDGFLPSAVAAWVVLTMVP</sequence>
<feature type="transmembrane region" description="Helical" evidence="20">
    <location>
        <begin position="74"/>
        <end position="95"/>
    </location>
</feature>
<evidence type="ECO:0000256" key="8">
    <source>
        <dbReference type="ARBA" id="ARBA00022475"/>
    </source>
</evidence>
<reference evidence="21 24" key="2">
    <citation type="journal article" date="2019" name="Emerg. Microbes Infect.">
        <title>Comprehensive subspecies identification of 175 nontuberculous mycobacteria species based on 7547 genomic profiles.</title>
        <authorList>
            <person name="Matsumoto Y."/>
            <person name="Kinjo T."/>
            <person name="Motooka D."/>
            <person name="Nabeya D."/>
            <person name="Jung N."/>
            <person name="Uechi K."/>
            <person name="Horii T."/>
            <person name="Iida T."/>
            <person name="Fujita J."/>
            <person name="Nakamura S."/>
        </authorList>
    </citation>
    <scope>NUCLEOTIDE SEQUENCE [LARGE SCALE GENOMIC DNA]</scope>
    <source>
        <strain evidence="21 24">JCM 12687</strain>
    </source>
</reference>
<dbReference type="OrthoDB" id="9799199at2"/>
<dbReference type="GO" id="GO:0016024">
    <property type="term" value="P:CDP-diacylglycerol biosynthetic process"/>
    <property type="evidence" value="ECO:0007669"/>
    <property type="project" value="UniProtKB-UniPathway"/>
</dbReference>
<evidence type="ECO:0000256" key="19">
    <source>
        <dbReference type="SAM" id="MobiDB-lite"/>
    </source>
</evidence>
<gene>
    <name evidence="21" type="primary">cdsA</name>
    <name evidence="22" type="ORF">BST20_00305</name>
    <name evidence="21" type="ORF">MBRA_47030</name>
</gene>
<dbReference type="AlphaFoldDB" id="A0A7I7WEX9"/>
<dbReference type="EMBL" id="MVHM01000001">
    <property type="protein sequence ID" value="ORA40655.1"/>
    <property type="molecule type" value="Genomic_DNA"/>
</dbReference>
<comment type="similarity">
    <text evidence="5 18">Belongs to the CDS family.</text>
</comment>
<evidence type="ECO:0000256" key="15">
    <source>
        <dbReference type="ARBA" id="ARBA00023136"/>
    </source>
</evidence>
<evidence type="ECO:0000256" key="3">
    <source>
        <dbReference type="ARBA" id="ARBA00005119"/>
    </source>
</evidence>
<evidence type="ECO:0000256" key="20">
    <source>
        <dbReference type="SAM" id="Phobius"/>
    </source>
</evidence>
<reference evidence="22 23" key="1">
    <citation type="submission" date="2016-12" db="EMBL/GenBank/DDBJ databases">
        <title>The new phylogeny of genus Mycobacterium.</title>
        <authorList>
            <person name="Tortoli E."/>
            <person name="Trovato A."/>
            <person name="Cirillo D.M."/>
        </authorList>
    </citation>
    <scope>NUCLEOTIDE SEQUENCE [LARGE SCALE GENOMIC DNA]</scope>
    <source>
        <strain evidence="22 23">DSM 44624</strain>
    </source>
</reference>
<feature type="transmembrane region" description="Helical" evidence="20">
    <location>
        <begin position="209"/>
        <end position="228"/>
    </location>
</feature>
<name>A0A7I7WEX9_9MYCO</name>
<dbReference type="PANTHER" id="PTHR46382:SF1">
    <property type="entry name" value="PHOSPHATIDATE CYTIDYLYLTRANSFERASE"/>
    <property type="match status" value="1"/>
</dbReference>
<keyword evidence="13 20" id="KW-1133">Transmembrane helix</keyword>
<evidence type="ECO:0000256" key="7">
    <source>
        <dbReference type="ARBA" id="ARBA00019373"/>
    </source>
</evidence>
<comment type="pathway">
    <text evidence="3 18">Phospholipid metabolism; CDP-diacylglycerol biosynthesis; CDP-diacylglycerol from sn-glycerol 3-phosphate: step 3/3.</text>
</comment>
<evidence type="ECO:0000256" key="1">
    <source>
        <dbReference type="ARBA" id="ARBA00001698"/>
    </source>
</evidence>
<keyword evidence="10 18" id="KW-0808">Transferase</keyword>
<organism evidence="22 23">
    <name type="scientific">Mycobacterium branderi</name>
    <dbReference type="NCBI Taxonomy" id="43348"/>
    <lineage>
        <taxon>Bacteria</taxon>
        <taxon>Bacillati</taxon>
        <taxon>Actinomycetota</taxon>
        <taxon>Actinomycetes</taxon>
        <taxon>Mycobacteriales</taxon>
        <taxon>Mycobacteriaceae</taxon>
        <taxon>Mycobacterium</taxon>
    </lineage>
</organism>
<comment type="pathway">
    <text evidence="4">Lipid metabolism.</text>
</comment>
<feature type="region of interest" description="Disordered" evidence="19">
    <location>
        <begin position="1"/>
        <end position="20"/>
    </location>
</feature>
<evidence type="ECO:0000256" key="17">
    <source>
        <dbReference type="ARBA" id="ARBA00023264"/>
    </source>
</evidence>
<evidence type="ECO:0000256" key="9">
    <source>
        <dbReference type="ARBA" id="ARBA00022516"/>
    </source>
</evidence>
<keyword evidence="9" id="KW-0444">Lipid biosynthesis</keyword>
<dbReference type="GO" id="GO:0004605">
    <property type="term" value="F:phosphatidate cytidylyltransferase activity"/>
    <property type="evidence" value="ECO:0007669"/>
    <property type="project" value="UniProtKB-EC"/>
</dbReference>
<evidence type="ECO:0000256" key="2">
    <source>
        <dbReference type="ARBA" id="ARBA00004651"/>
    </source>
</evidence>
<dbReference type="Proteomes" id="UP000192441">
    <property type="component" value="Unassembled WGS sequence"/>
</dbReference>
<evidence type="ECO:0000256" key="10">
    <source>
        <dbReference type="ARBA" id="ARBA00022679"/>
    </source>
</evidence>
<evidence type="ECO:0000256" key="11">
    <source>
        <dbReference type="ARBA" id="ARBA00022692"/>
    </source>
</evidence>
<feature type="transmembrane region" description="Helical" evidence="20">
    <location>
        <begin position="101"/>
        <end position="120"/>
    </location>
</feature>
<feature type="transmembrane region" description="Helical" evidence="20">
    <location>
        <begin position="169"/>
        <end position="188"/>
    </location>
</feature>
<keyword evidence="24" id="KW-1185">Reference proteome</keyword>
<protein>
    <recommendedName>
        <fullName evidence="7 18">Phosphatidate cytidylyltransferase</fullName>
        <ecNumber evidence="6 18">2.7.7.41</ecNumber>
    </recommendedName>
</protein>
<evidence type="ECO:0000313" key="22">
    <source>
        <dbReference type="EMBL" id="ORA40655.1"/>
    </source>
</evidence>
<comment type="subcellular location">
    <subcellularLocation>
        <location evidence="2">Cell membrane</location>
        <topology evidence="2">Multi-pass membrane protein</topology>
    </subcellularLocation>
</comment>
<evidence type="ECO:0000256" key="5">
    <source>
        <dbReference type="ARBA" id="ARBA00010185"/>
    </source>
</evidence>
<dbReference type="InterPro" id="IPR000374">
    <property type="entry name" value="PC_trans"/>
</dbReference>
<feature type="compositionally biased region" description="Polar residues" evidence="19">
    <location>
        <begin position="1"/>
        <end position="11"/>
    </location>
</feature>
<dbReference type="GO" id="GO:0005886">
    <property type="term" value="C:plasma membrane"/>
    <property type="evidence" value="ECO:0007669"/>
    <property type="project" value="UniProtKB-SubCell"/>
</dbReference>
<evidence type="ECO:0000256" key="6">
    <source>
        <dbReference type="ARBA" id="ARBA00012487"/>
    </source>
</evidence>
<dbReference type="Proteomes" id="UP000467379">
    <property type="component" value="Chromosome"/>
</dbReference>
<evidence type="ECO:0000256" key="14">
    <source>
        <dbReference type="ARBA" id="ARBA00023098"/>
    </source>
</evidence>
<feature type="transmembrane region" description="Helical" evidence="20">
    <location>
        <begin position="234"/>
        <end position="253"/>
    </location>
</feature>
<keyword evidence="8" id="KW-1003">Cell membrane</keyword>
<dbReference type="EMBL" id="AP022606">
    <property type="protein sequence ID" value="BBZ14508.1"/>
    <property type="molecule type" value="Genomic_DNA"/>
</dbReference>
<keyword evidence="11 18" id="KW-0812">Transmembrane</keyword>
<keyword evidence="14" id="KW-0443">Lipid metabolism</keyword>
<dbReference type="Pfam" id="PF01148">
    <property type="entry name" value="CTP_transf_1"/>
    <property type="match status" value="1"/>
</dbReference>
<proteinExistence type="inferred from homology"/>
<evidence type="ECO:0000256" key="18">
    <source>
        <dbReference type="RuleBase" id="RU003938"/>
    </source>
</evidence>
<keyword evidence="16" id="KW-0594">Phospholipid biosynthesis</keyword>
<evidence type="ECO:0000256" key="13">
    <source>
        <dbReference type="ARBA" id="ARBA00022989"/>
    </source>
</evidence>
<feature type="transmembrane region" description="Helical" evidence="20">
    <location>
        <begin position="141"/>
        <end position="163"/>
    </location>
</feature>
<dbReference type="PROSITE" id="PS01315">
    <property type="entry name" value="CDS"/>
    <property type="match status" value="1"/>
</dbReference>
<feature type="transmembrane region" description="Helical" evidence="20">
    <location>
        <begin position="29"/>
        <end position="62"/>
    </location>
</feature>
<evidence type="ECO:0000313" key="23">
    <source>
        <dbReference type="Proteomes" id="UP000192441"/>
    </source>
</evidence>